<dbReference type="FunFam" id="2.70.210.12:FF:000001">
    <property type="entry name" value="GTPase Obg"/>
    <property type="match status" value="1"/>
</dbReference>
<feature type="binding site" evidence="10">
    <location>
        <begin position="244"/>
        <end position="251"/>
    </location>
    <ligand>
        <name>GTP</name>
        <dbReference type="ChEBI" id="CHEBI:37565"/>
    </ligand>
</feature>
<feature type="coiled-coil region" evidence="11">
    <location>
        <begin position="414"/>
        <end position="451"/>
    </location>
</feature>
<dbReference type="Proteomes" id="UP000004982">
    <property type="component" value="Unassembled WGS sequence"/>
</dbReference>
<evidence type="ECO:0000256" key="2">
    <source>
        <dbReference type="ARBA" id="ARBA00004496"/>
    </source>
</evidence>
<name>A0AA36UGU8_9NEIS</name>
<comment type="subcellular location">
    <subcellularLocation>
        <location evidence="2 10">Cytoplasm</location>
    </subcellularLocation>
</comment>
<dbReference type="GO" id="GO:0019003">
    <property type="term" value="F:GDP binding"/>
    <property type="evidence" value="ECO:0007669"/>
    <property type="project" value="UniProtKB-ARBA"/>
</dbReference>
<keyword evidence="8 10" id="KW-0460">Magnesium</keyword>
<reference evidence="15 16" key="1">
    <citation type="submission" date="2011-05" db="EMBL/GenBank/DDBJ databases">
        <authorList>
            <person name="Muzny D."/>
            <person name="Qin X."/>
            <person name="Deng J."/>
            <person name="Jiang H."/>
            <person name="Liu Y."/>
            <person name="Qu J."/>
            <person name="Song X.-Z."/>
            <person name="Zhang L."/>
            <person name="Thornton R."/>
            <person name="Coyle M."/>
            <person name="Francisco L."/>
            <person name="Jackson L."/>
            <person name="Javaid M."/>
            <person name="Korchina V."/>
            <person name="Kovar C."/>
            <person name="Mata R."/>
            <person name="Mathew T."/>
            <person name="Ngo R."/>
            <person name="Nguyen L."/>
            <person name="Nguyen N."/>
            <person name="Okwuonu G."/>
            <person name="Ongeri F."/>
            <person name="Pham C."/>
            <person name="Simmons D."/>
            <person name="Wilczek-Boney K."/>
            <person name="Hale W."/>
            <person name="Jakkamsetti A."/>
            <person name="Pham P."/>
            <person name="Ruth R."/>
            <person name="San Lucas F."/>
            <person name="Warren J."/>
            <person name="Zhang J."/>
            <person name="Zhao Z."/>
            <person name="Zhou C."/>
            <person name="Zhu D."/>
            <person name="Lee S."/>
            <person name="Bess C."/>
            <person name="Blankenburg K."/>
            <person name="Forbes L."/>
            <person name="Fu Q."/>
            <person name="Gubbala S."/>
            <person name="Hirani K."/>
            <person name="Jayaseelan J.C."/>
            <person name="Lara F."/>
            <person name="Munidasa M."/>
            <person name="Palculict T."/>
            <person name="Patil S."/>
            <person name="Pu L.-L."/>
            <person name="Saada N."/>
            <person name="Tang L."/>
            <person name="Weissenberger G."/>
            <person name="Zhu Y."/>
            <person name="Hemphill L."/>
            <person name="Shang Y."/>
            <person name="Youmans B."/>
            <person name="Ayvaz T."/>
            <person name="Ross M."/>
            <person name="Santibanez J."/>
            <person name="Aqrawi P."/>
            <person name="Gross S."/>
            <person name="Joshi V."/>
            <person name="Fowler G."/>
            <person name="Nazareth L."/>
            <person name="Reid J."/>
            <person name="Worley K."/>
            <person name="Petrosino J."/>
            <person name="Highlander S."/>
            <person name="Gibbs R."/>
        </authorList>
    </citation>
    <scope>NUCLEOTIDE SEQUENCE [LARGE SCALE GENOMIC DNA]</scope>
    <source>
        <strain evidence="15 16">ATCC 33926</strain>
    </source>
</reference>
<comment type="cofactor">
    <cofactor evidence="1 10">
        <name>Mg(2+)</name>
        <dbReference type="ChEBI" id="CHEBI:18420"/>
    </cofactor>
</comment>
<evidence type="ECO:0000313" key="15">
    <source>
        <dbReference type="EMBL" id="EGQ74669.1"/>
    </source>
</evidence>
<keyword evidence="9 10" id="KW-0342">GTP-binding</keyword>
<feature type="binding site" evidence="10">
    <location>
        <begin position="269"/>
        <end position="273"/>
    </location>
    <ligand>
        <name>GTP</name>
        <dbReference type="ChEBI" id="CHEBI:37565"/>
    </ligand>
</feature>
<dbReference type="InterPro" id="IPR036726">
    <property type="entry name" value="GTP1_OBG_dom_sf"/>
</dbReference>
<feature type="domain" description="OBG-type G" evidence="13">
    <location>
        <begin position="238"/>
        <end position="426"/>
    </location>
</feature>
<evidence type="ECO:0000256" key="1">
    <source>
        <dbReference type="ARBA" id="ARBA00001946"/>
    </source>
</evidence>
<dbReference type="PROSITE" id="PS51883">
    <property type="entry name" value="OBG"/>
    <property type="match status" value="1"/>
</dbReference>
<dbReference type="PRINTS" id="PR00326">
    <property type="entry name" value="GTP1OBG"/>
</dbReference>
<dbReference type="AlphaFoldDB" id="A0AA36UGU8"/>
<dbReference type="PROSITE" id="PS51710">
    <property type="entry name" value="G_OBG"/>
    <property type="match status" value="1"/>
</dbReference>
<dbReference type="SUPFAM" id="SSF82051">
    <property type="entry name" value="Obg GTP-binding protein N-terminal domain"/>
    <property type="match status" value="1"/>
</dbReference>
<organism evidence="15 16">
    <name type="scientific">Neisseria macacae ATCC 33926</name>
    <dbReference type="NCBI Taxonomy" id="997348"/>
    <lineage>
        <taxon>Bacteria</taxon>
        <taxon>Pseudomonadati</taxon>
        <taxon>Pseudomonadota</taxon>
        <taxon>Betaproteobacteria</taxon>
        <taxon>Neisseriales</taxon>
        <taxon>Neisseriaceae</taxon>
        <taxon>Neisseria</taxon>
    </lineage>
</organism>
<dbReference type="InterPro" id="IPR031167">
    <property type="entry name" value="G_OBG"/>
</dbReference>
<dbReference type="GO" id="GO:0003924">
    <property type="term" value="F:GTPase activity"/>
    <property type="evidence" value="ECO:0007669"/>
    <property type="project" value="UniProtKB-UniRule"/>
</dbReference>
<dbReference type="SUPFAM" id="SSF52540">
    <property type="entry name" value="P-loop containing nucleoside triphosphate hydrolases"/>
    <property type="match status" value="1"/>
</dbReference>
<feature type="binding site" evidence="10">
    <location>
        <position position="271"/>
    </location>
    <ligand>
        <name>Mg(2+)</name>
        <dbReference type="ChEBI" id="CHEBI:18420"/>
    </ligand>
</feature>
<dbReference type="Gene3D" id="3.40.50.300">
    <property type="entry name" value="P-loop containing nucleotide triphosphate hydrolases"/>
    <property type="match status" value="1"/>
</dbReference>
<accession>A0AA36UGU8</accession>
<evidence type="ECO:0000256" key="9">
    <source>
        <dbReference type="ARBA" id="ARBA00023134"/>
    </source>
</evidence>
<gene>
    <name evidence="15" type="primary">yhbZ</name>
    <name evidence="10" type="synonym">obg</name>
    <name evidence="15" type="ORF">HMPREF9418_2725</name>
</gene>
<dbReference type="NCBIfam" id="NF008955">
    <property type="entry name" value="PRK12297.1"/>
    <property type="match status" value="1"/>
</dbReference>
<evidence type="ECO:0000256" key="6">
    <source>
        <dbReference type="ARBA" id="ARBA00022741"/>
    </source>
</evidence>
<dbReference type="GO" id="GO:0000287">
    <property type="term" value="F:magnesium ion binding"/>
    <property type="evidence" value="ECO:0007669"/>
    <property type="project" value="InterPro"/>
</dbReference>
<dbReference type="FunFam" id="3.40.50.300:FF:000185">
    <property type="entry name" value="GTPase Obg"/>
    <property type="match status" value="1"/>
</dbReference>
<keyword evidence="11" id="KW-0175">Coiled coil</keyword>
<dbReference type="InterPro" id="IPR006169">
    <property type="entry name" value="GTP1_OBG_dom"/>
</dbReference>
<evidence type="ECO:0000256" key="11">
    <source>
        <dbReference type="SAM" id="Coils"/>
    </source>
</evidence>
<feature type="binding site" evidence="10">
    <location>
        <begin position="407"/>
        <end position="409"/>
    </location>
    <ligand>
        <name>GTP</name>
        <dbReference type="ChEBI" id="CHEBI:37565"/>
    </ligand>
</feature>
<sequence>MQTKYAKNKKLPNNPKKQTAVRNRDFRTAVFTKHQAKNQVGQRNGRTSPISLIISPIPIFSDDLRTKGRLKPKIQENTMKFIDEAKIEVAAGKGGNGATSFRREKFVPRGGPDGGDGGKGGSVWAEADENTNTLVEYRFVKRYQAKNGEKGHGSDRYGAGADDIVLKMPVGTLIRDLDTDEIVADLTHHGQRVCLAKGGKGGLGNIHFKSSVNRAPKQSTPGEEGETRSLQLELKVLADVGLLGMPNAGKSTLITAVSAARPKIANYPFTTLHPNLGVVRIDENHSFVMADIPGLIEGAAEGAGLGHRFLKHLSRTGLLLHVVDLAPFDETVNPAEEALAIINELRKYDEELYGKPRWLVLNKLDMLDEEEAQTRTAAFLEAIGWDYPKPDDRFQFDMETPRLFQISALTHQGTQELVHQINQYLTEKKRIEAEKADAEQAAANVEIAEQQPKTDTGVFKPE</sequence>
<keyword evidence="4 10" id="KW-0963">Cytoplasm</keyword>
<feature type="binding site" evidence="10">
    <location>
        <begin position="291"/>
        <end position="294"/>
    </location>
    <ligand>
        <name>GTP</name>
        <dbReference type="ChEBI" id="CHEBI:37565"/>
    </ligand>
</feature>
<feature type="compositionally biased region" description="Polar residues" evidence="12">
    <location>
        <begin position="208"/>
        <end position="221"/>
    </location>
</feature>
<dbReference type="EMBL" id="AFQE01000136">
    <property type="protein sequence ID" value="EGQ74669.1"/>
    <property type="molecule type" value="Genomic_DNA"/>
</dbReference>
<dbReference type="PANTHER" id="PTHR11702">
    <property type="entry name" value="DEVELOPMENTALLY REGULATED GTP-BINDING PROTEIN-RELATED"/>
    <property type="match status" value="1"/>
</dbReference>
<dbReference type="CDD" id="cd01898">
    <property type="entry name" value="Obg"/>
    <property type="match status" value="1"/>
</dbReference>
<protein>
    <recommendedName>
        <fullName evidence="10">GTPase Obg</fullName>
        <ecNumber evidence="10">3.6.5.-</ecNumber>
    </recommendedName>
    <alternativeName>
        <fullName evidence="10">GTP-binding protein Obg</fullName>
    </alternativeName>
</protein>
<keyword evidence="7 10" id="KW-0378">Hydrolase</keyword>
<evidence type="ECO:0000256" key="12">
    <source>
        <dbReference type="SAM" id="MobiDB-lite"/>
    </source>
</evidence>
<dbReference type="InterPro" id="IPR014100">
    <property type="entry name" value="GTP-bd_Obg/CgtA"/>
</dbReference>
<evidence type="ECO:0000256" key="10">
    <source>
        <dbReference type="HAMAP-Rule" id="MF_01454"/>
    </source>
</evidence>
<dbReference type="EC" id="3.6.5.-" evidence="10"/>
<proteinExistence type="inferred from homology"/>
<evidence type="ECO:0000256" key="8">
    <source>
        <dbReference type="ARBA" id="ARBA00022842"/>
    </source>
</evidence>
<feature type="region of interest" description="Disordered" evidence="12">
    <location>
        <begin position="207"/>
        <end position="227"/>
    </location>
</feature>
<evidence type="ECO:0000313" key="16">
    <source>
        <dbReference type="Proteomes" id="UP000004982"/>
    </source>
</evidence>
<dbReference type="NCBIfam" id="NF008956">
    <property type="entry name" value="PRK12299.1"/>
    <property type="match status" value="1"/>
</dbReference>
<dbReference type="PANTHER" id="PTHR11702:SF31">
    <property type="entry name" value="MITOCHONDRIAL RIBOSOME-ASSOCIATED GTPASE 2"/>
    <property type="match status" value="1"/>
</dbReference>
<dbReference type="InterPro" id="IPR006074">
    <property type="entry name" value="GTP1-OBG_CS"/>
</dbReference>
<comment type="caution">
    <text evidence="15">The sequence shown here is derived from an EMBL/GenBank/DDBJ whole genome shotgun (WGS) entry which is preliminary data.</text>
</comment>
<dbReference type="InterPro" id="IPR006073">
    <property type="entry name" value="GTP-bd"/>
</dbReference>
<feature type="compositionally biased region" description="Gly residues" evidence="12">
    <location>
        <begin position="111"/>
        <end position="121"/>
    </location>
</feature>
<dbReference type="NCBIfam" id="TIGR02729">
    <property type="entry name" value="Obg_CgtA"/>
    <property type="match status" value="1"/>
</dbReference>
<evidence type="ECO:0000256" key="7">
    <source>
        <dbReference type="ARBA" id="ARBA00022801"/>
    </source>
</evidence>
<feature type="binding site" evidence="10">
    <location>
        <position position="251"/>
    </location>
    <ligand>
        <name>Mg(2+)</name>
        <dbReference type="ChEBI" id="CHEBI:18420"/>
    </ligand>
</feature>
<dbReference type="PROSITE" id="PS00905">
    <property type="entry name" value="GTP1_OBG"/>
    <property type="match status" value="1"/>
</dbReference>
<dbReference type="Gene3D" id="2.70.210.12">
    <property type="entry name" value="GTP1/OBG domain"/>
    <property type="match status" value="1"/>
</dbReference>
<dbReference type="Pfam" id="PF01926">
    <property type="entry name" value="MMR_HSR1"/>
    <property type="match status" value="1"/>
</dbReference>
<comment type="similarity">
    <text evidence="3 10">Belongs to the TRAFAC class OBG-HflX-like GTPase superfamily. OBG GTPase family.</text>
</comment>
<dbReference type="GO" id="GO:0005525">
    <property type="term" value="F:GTP binding"/>
    <property type="evidence" value="ECO:0007669"/>
    <property type="project" value="UniProtKB-UniRule"/>
</dbReference>
<feature type="binding site" evidence="10">
    <location>
        <begin position="362"/>
        <end position="365"/>
    </location>
    <ligand>
        <name>GTP</name>
        <dbReference type="ChEBI" id="CHEBI:37565"/>
    </ligand>
</feature>
<feature type="domain" description="Obg" evidence="14">
    <location>
        <begin position="79"/>
        <end position="237"/>
    </location>
</feature>
<feature type="region of interest" description="Disordered" evidence="12">
    <location>
        <begin position="99"/>
        <end position="124"/>
    </location>
</feature>
<dbReference type="InterPro" id="IPR045086">
    <property type="entry name" value="OBG_GTPase"/>
</dbReference>
<dbReference type="InterPro" id="IPR027417">
    <property type="entry name" value="P-loop_NTPase"/>
</dbReference>
<evidence type="ECO:0000259" key="14">
    <source>
        <dbReference type="PROSITE" id="PS51883"/>
    </source>
</evidence>
<comment type="function">
    <text evidence="10">An essential GTPase which binds GTP, GDP and possibly (p)ppGpp with moderate affinity, with high nucleotide exchange rates and a fairly low GTP hydrolysis rate. Plays a role in control of the cell cycle, stress response, ribosome biogenesis and in those bacteria that undergo differentiation, in morphogenesis control.</text>
</comment>
<keyword evidence="5 10" id="KW-0479">Metal-binding</keyword>
<dbReference type="HAMAP" id="MF_01454">
    <property type="entry name" value="GTPase_Obg"/>
    <property type="match status" value="1"/>
</dbReference>
<evidence type="ECO:0000256" key="5">
    <source>
        <dbReference type="ARBA" id="ARBA00022723"/>
    </source>
</evidence>
<dbReference type="Pfam" id="PF01018">
    <property type="entry name" value="GTP1_OBG"/>
    <property type="match status" value="1"/>
</dbReference>
<dbReference type="GO" id="GO:0005737">
    <property type="term" value="C:cytoplasm"/>
    <property type="evidence" value="ECO:0007669"/>
    <property type="project" value="UniProtKB-SubCell"/>
</dbReference>
<dbReference type="GO" id="GO:0043022">
    <property type="term" value="F:ribosome binding"/>
    <property type="evidence" value="ECO:0007669"/>
    <property type="project" value="UniProtKB-ARBA"/>
</dbReference>
<comment type="subunit">
    <text evidence="10">Monomer.</text>
</comment>
<evidence type="ECO:0000256" key="3">
    <source>
        <dbReference type="ARBA" id="ARBA00007699"/>
    </source>
</evidence>
<keyword evidence="6 10" id="KW-0547">Nucleotide-binding</keyword>
<evidence type="ECO:0000256" key="4">
    <source>
        <dbReference type="ARBA" id="ARBA00022490"/>
    </source>
</evidence>
<evidence type="ECO:0000259" key="13">
    <source>
        <dbReference type="PROSITE" id="PS51710"/>
    </source>
</evidence>
<dbReference type="GO" id="GO:0042254">
    <property type="term" value="P:ribosome biogenesis"/>
    <property type="evidence" value="ECO:0007669"/>
    <property type="project" value="UniProtKB-UniRule"/>
</dbReference>